<dbReference type="SUPFAM" id="SSF58104">
    <property type="entry name" value="Methyl-accepting chemotaxis protein (MCP) signaling domain"/>
    <property type="match status" value="1"/>
</dbReference>
<dbReference type="SMART" id="SM00283">
    <property type="entry name" value="MA"/>
    <property type="match status" value="1"/>
</dbReference>
<dbReference type="PANTHER" id="PTHR43531:SF14">
    <property type="entry name" value="METHYL-ACCEPTING CHEMOTAXIS PROTEIN I-RELATED"/>
    <property type="match status" value="1"/>
</dbReference>
<dbReference type="CDD" id="cd11386">
    <property type="entry name" value="MCP_signal"/>
    <property type="match status" value="1"/>
</dbReference>
<feature type="coiled-coil region" evidence="5">
    <location>
        <begin position="469"/>
        <end position="507"/>
    </location>
</feature>
<reference evidence="8 9" key="1">
    <citation type="submission" date="2018-09" db="EMBL/GenBank/DDBJ databases">
        <authorList>
            <person name="Zhu H."/>
        </authorList>
    </citation>
    <scope>NUCLEOTIDE SEQUENCE [LARGE SCALE GENOMIC DNA]</scope>
    <source>
        <strain evidence="8 9">K1S02-61</strain>
    </source>
</reference>
<dbReference type="Pfam" id="PF00672">
    <property type="entry name" value="HAMP"/>
    <property type="match status" value="1"/>
</dbReference>
<evidence type="ECO:0000256" key="4">
    <source>
        <dbReference type="PROSITE-ProRule" id="PRU00284"/>
    </source>
</evidence>
<dbReference type="Pfam" id="PF12729">
    <property type="entry name" value="4HB_MCP_1"/>
    <property type="match status" value="1"/>
</dbReference>
<keyword evidence="2" id="KW-0488">Methylation</keyword>
<dbReference type="PRINTS" id="PR00260">
    <property type="entry name" value="CHEMTRNSDUCR"/>
</dbReference>
<evidence type="ECO:0000256" key="3">
    <source>
        <dbReference type="ARBA" id="ARBA00029447"/>
    </source>
</evidence>
<dbReference type="PROSITE" id="PS50885">
    <property type="entry name" value="HAMP"/>
    <property type="match status" value="1"/>
</dbReference>
<dbReference type="InterPro" id="IPR003660">
    <property type="entry name" value="HAMP_dom"/>
</dbReference>
<accession>A0A418Y8I9</accession>
<dbReference type="InterPro" id="IPR004089">
    <property type="entry name" value="MCPsignal_dom"/>
</dbReference>
<gene>
    <name evidence="8" type="ORF">D3872_00435</name>
</gene>
<dbReference type="GO" id="GO:0004888">
    <property type="term" value="F:transmembrane signaling receptor activity"/>
    <property type="evidence" value="ECO:0007669"/>
    <property type="project" value="InterPro"/>
</dbReference>
<evidence type="ECO:0000259" key="6">
    <source>
        <dbReference type="PROSITE" id="PS50111"/>
    </source>
</evidence>
<proteinExistence type="inferred from homology"/>
<dbReference type="EMBL" id="QYUP01000006">
    <property type="protein sequence ID" value="RJG27774.1"/>
    <property type="molecule type" value="Genomic_DNA"/>
</dbReference>
<dbReference type="GO" id="GO:0005886">
    <property type="term" value="C:plasma membrane"/>
    <property type="evidence" value="ECO:0007669"/>
    <property type="project" value="TreeGrafter"/>
</dbReference>
<sequence>MKLRDLRIGLRLCLGIGLIVSIFTISHAISGWLSAENRDTTIVTLNASNDKAKHIGNMKSALYEVGITIRNLGLYSELALVQSEVTKIPALHQRYGDAKKKLNAMVLDEEEKAIFREITKLENEIQAPLVKVIELALDSDTPAAAKLIADRFDPLSAAGTKQMDRLVKHQEKTSAAFIQDAAVTAARLTESFVVVSVVTIAFAGLIGWALTRSITSPLSGALQVARRVAEGELSFGREVTGKDEISELLLALKNMTASLAHIVIDVRNGTETISLASREIASGNADLSSRTEAQAGAIEETASSMEQITVMVRQNAGNATQATQTAQSASRQAVEGGEVVAKVVATMKLIRECSTRIVDIIGVIDGIAFQTNILALNAAVEAAHAGEQGRGFAVVASEVRSLAKRAAEAAQEIKLLISDSVEKVEEGSRLVDCAGNTMSQIVQSIQHVATIMSEITVASQEQSSGIEEMDRAIRQMDEMTLQNAALVEEAAAAASSMQDQAEKLKQTVDQFKLIVDPHFETVTTG</sequence>
<comment type="caution">
    <text evidence="8">The sequence shown here is derived from an EMBL/GenBank/DDBJ whole genome shotgun (WGS) entry which is preliminary data.</text>
</comment>
<evidence type="ECO:0000313" key="8">
    <source>
        <dbReference type="EMBL" id="RJG27774.1"/>
    </source>
</evidence>
<evidence type="ECO:0000256" key="2">
    <source>
        <dbReference type="ARBA" id="ARBA00022481"/>
    </source>
</evidence>
<keyword evidence="4" id="KW-0807">Transducer</keyword>
<dbReference type="PANTHER" id="PTHR43531">
    <property type="entry name" value="PROTEIN ICFG"/>
    <property type="match status" value="1"/>
</dbReference>
<evidence type="ECO:0000313" key="9">
    <source>
        <dbReference type="Proteomes" id="UP000284006"/>
    </source>
</evidence>
<dbReference type="InterPro" id="IPR051310">
    <property type="entry name" value="MCP_chemotaxis"/>
</dbReference>
<dbReference type="InterPro" id="IPR004090">
    <property type="entry name" value="Chemotax_Me-accpt_rcpt"/>
</dbReference>
<feature type="domain" description="HAMP" evidence="7">
    <location>
        <begin position="212"/>
        <end position="264"/>
    </location>
</feature>
<name>A0A418Y8I9_9BURK</name>
<dbReference type="AlphaFoldDB" id="A0A418Y8I9"/>
<dbReference type="InterPro" id="IPR047347">
    <property type="entry name" value="YvaQ-like_sensor"/>
</dbReference>
<dbReference type="FunFam" id="1.10.287.950:FF:000001">
    <property type="entry name" value="Methyl-accepting chemotaxis sensory transducer"/>
    <property type="match status" value="1"/>
</dbReference>
<protein>
    <submittedName>
        <fullName evidence="8">HAMP domain-containing protein</fullName>
    </submittedName>
</protein>
<comment type="subcellular location">
    <subcellularLocation>
        <location evidence="1">Membrane</location>
    </subcellularLocation>
</comment>
<keyword evidence="9" id="KW-1185">Reference proteome</keyword>
<dbReference type="SMART" id="SM00304">
    <property type="entry name" value="HAMP"/>
    <property type="match status" value="1"/>
</dbReference>
<dbReference type="InterPro" id="IPR024478">
    <property type="entry name" value="HlyB_4HB_MCP"/>
</dbReference>
<feature type="domain" description="Methyl-accepting transducer" evidence="6">
    <location>
        <begin position="269"/>
        <end position="498"/>
    </location>
</feature>
<dbReference type="Pfam" id="PF00015">
    <property type="entry name" value="MCPsignal"/>
    <property type="match status" value="1"/>
</dbReference>
<dbReference type="RefSeq" id="WP_119808948.1">
    <property type="nucleotide sequence ID" value="NZ_QYUP01000006.1"/>
</dbReference>
<comment type="similarity">
    <text evidence="3">Belongs to the methyl-accepting chemotaxis (MCP) protein family.</text>
</comment>
<keyword evidence="5" id="KW-0175">Coiled coil</keyword>
<dbReference type="PROSITE" id="PS50111">
    <property type="entry name" value="CHEMOTAXIS_TRANSDUC_2"/>
    <property type="match status" value="1"/>
</dbReference>
<dbReference type="GO" id="GO:0006935">
    <property type="term" value="P:chemotaxis"/>
    <property type="evidence" value="ECO:0007669"/>
    <property type="project" value="InterPro"/>
</dbReference>
<evidence type="ECO:0000256" key="1">
    <source>
        <dbReference type="ARBA" id="ARBA00004370"/>
    </source>
</evidence>
<dbReference type="GO" id="GO:0007165">
    <property type="term" value="P:signal transduction"/>
    <property type="evidence" value="ECO:0007669"/>
    <property type="project" value="UniProtKB-KW"/>
</dbReference>
<organism evidence="8 9">
    <name type="scientific">Massilia cavernae</name>
    <dbReference type="NCBI Taxonomy" id="2320864"/>
    <lineage>
        <taxon>Bacteria</taxon>
        <taxon>Pseudomonadati</taxon>
        <taxon>Pseudomonadota</taxon>
        <taxon>Betaproteobacteria</taxon>
        <taxon>Burkholderiales</taxon>
        <taxon>Oxalobacteraceae</taxon>
        <taxon>Telluria group</taxon>
        <taxon>Massilia</taxon>
    </lineage>
</organism>
<dbReference type="Proteomes" id="UP000284006">
    <property type="component" value="Unassembled WGS sequence"/>
</dbReference>
<evidence type="ECO:0000256" key="5">
    <source>
        <dbReference type="SAM" id="Coils"/>
    </source>
</evidence>
<dbReference type="Gene3D" id="1.10.287.950">
    <property type="entry name" value="Methyl-accepting chemotaxis protein"/>
    <property type="match status" value="1"/>
</dbReference>
<dbReference type="OrthoDB" id="9763018at2"/>
<dbReference type="CDD" id="cd06225">
    <property type="entry name" value="HAMP"/>
    <property type="match status" value="1"/>
</dbReference>
<dbReference type="CDD" id="cd19411">
    <property type="entry name" value="MCP2201-like_sensor"/>
    <property type="match status" value="1"/>
</dbReference>
<evidence type="ECO:0000259" key="7">
    <source>
        <dbReference type="PROSITE" id="PS50885"/>
    </source>
</evidence>